<evidence type="ECO:0000256" key="1">
    <source>
        <dbReference type="SAM" id="Coils"/>
    </source>
</evidence>
<organism evidence="2 3">
    <name type="scientific">crAssphage sp. isolate ctcc615</name>
    <dbReference type="NCBI Taxonomy" id="2989853"/>
    <lineage>
        <taxon>Viruses</taxon>
        <taxon>Duplodnaviria</taxon>
        <taxon>Heunggongvirae</taxon>
        <taxon>Uroviricota</taxon>
        <taxon>Caudoviricetes</taxon>
        <taxon>Crassvirales</taxon>
        <taxon>Intestiviridae</taxon>
        <taxon>Obtuvirinae</taxon>
        <taxon>Wotdevirus</taxon>
        <taxon>Wotdevirus murinus</taxon>
    </lineage>
</organism>
<name>A0A345BNX6_9CAUD</name>
<dbReference type="RefSeq" id="YP_010097102.1">
    <property type="nucleotide sequence ID" value="NC_055756.1"/>
</dbReference>
<sequence length="211" mass="23840">MNILIFIIMNYKLIIDSLLIIDDNGMPKAPTLRQLIDKDIRELYSRDKTPDKKNYIAECIVIYYLGDPKSPAKQSGLSDPEALKMAIEQAGLHKSYIPDKLVIRLINRYYNENITEAGKVVENILKGIHNINLSIDVINTALNEKLNTNISLEEIPNVMALVDAVNKKASELPSLLKKLEEAKQNLMYEKETELSRGGMTVLSSMDAEDYV</sequence>
<evidence type="ECO:0000313" key="3">
    <source>
        <dbReference type="Proteomes" id="UP000257457"/>
    </source>
</evidence>
<dbReference type="EMBL" id="MH552500">
    <property type="protein sequence ID" value="AXF52147.1"/>
    <property type="molecule type" value="Genomic_DNA"/>
</dbReference>
<accession>A0A345BNX6</accession>
<reference evidence="2 3" key="1">
    <citation type="submission" date="2018-06" db="EMBL/GenBank/DDBJ databases">
        <title>Uncovering a Universe of Circular DNA Viruses in Animal Metagenomes.</title>
        <authorList>
            <person name="Tisza M."/>
            <person name="Buck C."/>
            <person name="Pastrana D."/>
            <person name="Welch N."/>
            <person name="Peretti A."/>
        </authorList>
    </citation>
    <scope>NUCLEOTIDE SEQUENCE [LARGE SCALE GENOMIC DNA]</scope>
    <source>
        <strain evidence="2">Ctcc615</strain>
    </source>
</reference>
<dbReference type="GeneID" id="65114764"/>
<proteinExistence type="predicted"/>
<feature type="coiled-coil region" evidence="1">
    <location>
        <begin position="165"/>
        <end position="196"/>
    </location>
</feature>
<dbReference type="Proteomes" id="UP000257457">
    <property type="component" value="Segment"/>
</dbReference>
<keyword evidence="1" id="KW-0175">Coiled coil</keyword>
<evidence type="ECO:0000313" key="2">
    <source>
        <dbReference type="EMBL" id="AXF52147.1"/>
    </source>
</evidence>
<protein>
    <submittedName>
        <fullName evidence="2">Uncharacterized protein</fullName>
    </submittedName>
</protein>
<keyword evidence="3" id="KW-1185">Reference proteome</keyword>